<dbReference type="OrthoDB" id="2746371at2759"/>
<accession>A0A1Y2IG58</accession>
<dbReference type="Proteomes" id="UP000193067">
    <property type="component" value="Unassembled WGS sequence"/>
</dbReference>
<evidence type="ECO:0000313" key="2">
    <source>
        <dbReference type="Proteomes" id="UP000193067"/>
    </source>
</evidence>
<organism evidence="1 2">
    <name type="scientific">Trametes coccinea (strain BRFM310)</name>
    <name type="common">Pycnoporus coccineus</name>
    <dbReference type="NCBI Taxonomy" id="1353009"/>
    <lineage>
        <taxon>Eukaryota</taxon>
        <taxon>Fungi</taxon>
        <taxon>Dikarya</taxon>
        <taxon>Basidiomycota</taxon>
        <taxon>Agaricomycotina</taxon>
        <taxon>Agaricomycetes</taxon>
        <taxon>Polyporales</taxon>
        <taxon>Polyporaceae</taxon>
        <taxon>Trametes</taxon>
    </lineage>
</organism>
<protein>
    <submittedName>
        <fullName evidence="1">Uncharacterized protein</fullName>
    </submittedName>
</protein>
<name>A0A1Y2IG58_TRAC3</name>
<sequence>MTLLQGASVSPTLARIAIEARSKAVATLSGSLDKEVEQLREALWLPREPKQWAQVLAARLACHERVFQHRTLQEIIIHRDTLIRIHMGTRNETGDLLEALSSHVRHARQSFSDFETTYQSFTVLRTNFLFSLDIEARDACDAAQITLHRVHSQLYAMLSKLIHDVCEWDDCFRTVLANTGWTELSQKLESRRFRDEGAYEVELQPLFSHLQLLSEARHGMLLDSAQIRKESVQKWTSGGSSQVPIDELLSELQQLDESSHLLFTQSNLQSQTIQSVTRIVQDAAEHTNAIPSVSHAMLPLTKVHEAFHRYDAMRVQCAEVVHRCADARKTVSEHVAVLEKARDAV</sequence>
<dbReference type="AlphaFoldDB" id="A0A1Y2IG58"/>
<reference evidence="1 2" key="1">
    <citation type="journal article" date="2015" name="Biotechnol. Biofuels">
        <title>Enhanced degradation of softwood versus hardwood by the white-rot fungus Pycnoporus coccineus.</title>
        <authorList>
            <person name="Couturier M."/>
            <person name="Navarro D."/>
            <person name="Chevret D."/>
            <person name="Henrissat B."/>
            <person name="Piumi F."/>
            <person name="Ruiz-Duenas F.J."/>
            <person name="Martinez A.T."/>
            <person name="Grigoriev I.V."/>
            <person name="Riley R."/>
            <person name="Lipzen A."/>
            <person name="Berrin J.G."/>
            <person name="Master E.R."/>
            <person name="Rosso M.N."/>
        </authorList>
    </citation>
    <scope>NUCLEOTIDE SEQUENCE [LARGE SCALE GENOMIC DNA]</scope>
    <source>
        <strain evidence="1 2">BRFM310</strain>
    </source>
</reference>
<gene>
    <name evidence="1" type="ORF">PYCCODRAFT_1371853</name>
</gene>
<dbReference type="EMBL" id="KZ084121">
    <property type="protein sequence ID" value="OSD00160.1"/>
    <property type="molecule type" value="Genomic_DNA"/>
</dbReference>
<keyword evidence="2" id="KW-1185">Reference proteome</keyword>
<evidence type="ECO:0000313" key="1">
    <source>
        <dbReference type="EMBL" id="OSD00160.1"/>
    </source>
</evidence>
<proteinExistence type="predicted"/>